<feature type="compositionally biased region" description="Basic residues" evidence="1">
    <location>
        <begin position="149"/>
        <end position="165"/>
    </location>
</feature>
<proteinExistence type="predicted"/>
<reference evidence="2 3" key="1">
    <citation type="submission" date="2020-10" db="EMBL/GenBank/DDBJ databases">
        <title>Degradation of 1,4-Dioxane by Xanthobacter sp. YN2, via a Novel Group-2 Soluble Di-Iron Monooxygenase.</title>
        <authorList>
            <person name="Ma F."/>
            <person name="Wang Y."/>
            <person name="Yang J."/>
            <person name="Guo H."/>
            <person name="Su D."/>
            <person name="Yu L."/>
        </authorList>
    </citation>
    <scope>NUCLEOTIDE SEQUENCE [LARGE SCALE GENOMIC DNA]</scope>
    <source>
        <strain evidence="2 3">YN2</strain>
    </source>
</reference>
<evidence type="ECO:0000313" key="2">
    <source>
        <dbReference type="EMBL" id="QRG05748.1"/>
    </source>
</evidence>
<gene>
    <name evidence="2" type="ORF">EZH22_22330</name>
</gene>
<accession>A0A974PLX3</accession>
<dbReference type="RefSeq" id="WP_203192620.1">
    <property type="nucleotide sequence ID" value="NZ_CP063362.1"/>
</dbReference>
<feature type="region of interest" description="Disordered" evidence="1">
    <location>
        <begin position="140"/>
        <end position="165"/>
    </location>
</feature>
<evidence type="ECO:0000256" key="1">
    <source>
        <dbReference type="SAM" id="MobiDB-lite"/>
    </source>
</evidence>
<dbReference type="EMBL" id="CP063362">
    <property type="protein sequence ID" value="QRG05748.1"/>
    <property type="molecule type" value="Genomic_DNA"/>
</dbReference>
<keyword evidence="3" id="KW-1185">Reference proteome</keyword>
<protein>
    <submittedName>
        <fullName evidence="2">Uncharacterized protein</fullName>
    </submittedName>
</protein>
<organism evidence="2 3">
    <name type="scientific">Xanthobacter dioxanivorans</name>
    <dbReference type="NCBI Taxonomy" id="2528964"/>
    <lineage>
        <taxon>Bacteria</taxon>
        <taxon>Pseudomonadati</taxon>
        <taxon>Pseudomonadota</taxon>
        <taxon>Alphaproteobacteria</taxon>
        <taxon>Hyphomicrobiales</taxon>
        <taxon>Xanthobacteraceae</taxon>
        <taxon>Xanthobacter</taxon>
    </lineage>
</organism>
<name>A0A974PLX3_9HYPH</name>
<dbReference type="Proteomes" id="UP000596427">
    <property type="component" value="Chromosome"/>
</dbReference>
<dbReference type="KEGG" id="xdi:EZH22_22330"/>
<dbReference type="AlphaFoldDB" id="A0A974PLX3"/>
<sequence length="165" mass="18393">MLTRDIWEAGGENVATKGEVIWAQLSAKFGQALEAYSPGIAGQSRQQIAGVRNLVRELFDVETGDGMAKAAAAGWKAAEKEGSDRILAAGRNVPLAEEWRLPQFWDTLRVRAFTREEFKADFAAELDRGALTLWDRDTGAPAKAEGRRVRTHRHHALQRRPVRRS</sequence>
<evidence type="ECO:0000313" key="3">
    <source>
        <dbReference type="Proteomes" id="UP000596427"/>
    </source>
</evidence>